<keyword evidence="2" id="KW-0865">Zymogen</keyword>
<evidence type="ECO:0000259" key="5">
    <source>
        <dbReference type="Pfam" id="PF12588"/>
    </source>
</evidence>
<evidence type="ECO:0000256" key="3">
    <source>
        <dbReference type="ARBA" id="ARBA00023239"/>
    </source>
</evidence>
<dbReference type="PANTHER" id="PTHR10067:SF9">
    <property type="entry name" value="PHOSPHATIDYLSERINE DECARBOXYLASE FAMILY PROTEIN (AFU_ORTHOLOGUE AFUA_7G01730)"/>
    <property type="match status" value="1"/>
</dbReference>
<dbReference type="Pfam" id="PF02666">
    <property type="entry name" value="PS_Dcarbxylase"/>
    <property type="match status" value="1"/>
</dbReference>
<feature type="domain" description="L-tryptophan decarboxylase PsiD-like" evidence="5">
    <location>
        <begin position="44"/>
        <end position="172"/>
    </location>
</feature>
<dbReference type="Pfam" id="PF12588">
    <property type="entry name" value="PSDC"/>
    <property type="match status" value="1"/>
</dbReference>
<evidence type="ECO:0000256" key="4">
    <source>
        <dbReference type="ARBA" id="ARBA00023317"/>
    </source>
</evidence>
<proteinExistence type="predicted"/>
<reference evidence="6 7" key="1">
    <citation type="submission" date="2021-01" db="EMBL/GenBank/DDBJ databases">
        <title>Sequencing the genomes of 1000 actinobacteria strains.</title>
        <authorList>
            <person name="Klenk H.-P."/>
        </authorList>
    </citation>
    <scope>NUCLEOTIDE SEQUENCE [LARGE SCALE GENOMIC DNA]</scope>
    <source>
        <strain evidence="6 7">DSM 13057</strain>
    </source>
</reference>
<dbReference type="EMBL" id="JAFBBU010000001">
    <property type="protein sequence ID" value="MBM7470591.1"/>
    <property type="molecule type" value="Genomic_DNA"/>
</dbReference>
<evidence type="ECO:0000313" key="7">
    <source>
        <dbReference type="Proteomes" id="UP000776164"/>
    </source>
</evidence>
<evidence type="ECO:0000256" key="1">
    <source>
        <dbReference type="ARBA" id="ARBA00022793"/>
    </source>
</evidence>
<name>A0ABS2L0H9_9MICO</name>
<protein>
    <submittedName>
        <fullName evidence="6">Phosphatidylserine decarboxylase</fullName>
        <ecNumber evidence="6">4.1.1.65</ecNumber>
    </submittedName>
</protein>
<organism evidence="6 7">
    <name type="scientific">Subtercola frigoramans</name>
    <dbReference type="NCBI Taxonomy" id="120298"/>
    <lineage>
        <taxon>Bacteria</taxon>
        <taxon>Bacillati</taxon>
        <taxon>Actinomycetota</taxon>
        <taxon>Actinomycetes</taxon>
        <taxon>Micrococcales</taxon>
        <taxon>Microbacteriaceae</taxon>
        <taxon>Subtercola</taxon>
    </lineage>
</organism>
<dbReference type="InterPro" id="IPR022237">
    <property type="entry name" value="PsiD-like"/>
</dbReference>
<dbReference type="RefSeq" id="WP_205106323.1">
    <property type="nucleotide sequence ID" value="NZ_BAAAHT010000018.1"/>
</dbReference>
<keyword evidence="4" id="KW-0670">Pyruvate</keyword>
<sequence>MSDSLDQDVRCRAGWLPANQDALENWLAGHCERVEARGDDVVLHPVIREFQHLIDTDPVVRVYMNEMIDQVPPSRKYSKRHVTSVDQLLRLVNEVLTIAPEFGADTMVMTPLTAILDWTMGTPAGLAAYRDTRINTMLKKILDVWCEFLSGPDSRYVINDSPSGWKSPDAQRAVGIEQFEYDPDEEYWGFASWNDFFTRRLKAGERPVAAPDDPSVITSACESTPYAIRRNVQRRDTFWIKRQPYSLEDMLANDPAVDELVGGTVYQGFLSATNYHRWHSPVTGTIVRAFVEPGTYYSEADSEGPDAVEPGNSQGYLAHVATRAIIILKADNPAIGTVAFIAVGMLEVSSCIIHSAITSNAHVNKGDEIGYFQFGGSTECLIFRPGAIKEFALQAIPQPHDSANSLVPVNSRLATAQTG</sequence>
<dbReference type="PANTHER" id="PTHR10067">
    <property type="entry name" value="PHOSPHATIDYLSERINE DECARBOXYLASE"/>
    <property type="match status" value="1"/>
</dbReference>
<keyword evidence="3 6" id="KW-0456">Lyase</keyword>
<dbReference type="Proteomes" id="UP000776164">
    <property type="component" value="Unassembled WGS sequence"/>
</dbReference>
<evidence type="ECO:0000313" key="6">
    <source>
        <dbReference type="EMBL" id="MBM7470591.1"/>
    </source>
</evidence>
<dbReference type="EC" id="4.1.1.65" evidence="6"/>
<accession>A0ABS2L0H9</accession>
<dbReference type="GO" id="GO:0004609">
    <property type="term" value="F:phosphatidylserine decarboxylase activity"/>
    <property type="evidence" value="ECO:0007669"/>
    <property type="project" value="UniProtKB-EC"/>
</dbReference>
<comment type="caution">
    <text evidence="6">The sequence shown here is derived from an EMBL/GenBank/DDBJ whole genome shotgun (WGS) entry which is preliminary data.</text>
</comment>
<gene>
    <name evidence="6" type="ORF">JOE66_000225</name>
</gene>
<keyword evidence="1" id="KW-0210">Decarboxylase</keyword>
<dbReference type="InterPro" id="IPR003817">
    <property type="entry name" value="PS_Dcarbxylase"/>
</dbReference>
<keyword evidence="7" id="KW-1185">Reference proteome</keyword>
<evidence type="ECO:0000256" key="2">
    <source>
        <dbReference type="ARBA" id="ARBA00023145"/>
    </source>
</evidence>